<feature type="transmembrane region" description="Helical" evidence="1">
    <location>
        <begin position="254"/>
        <end position="274"/>
    </location>
</feature>
<dbReference type="AlphaFoldDB" id="A0AA37I077"/>
<reference evidence="2" key="1">
    <citation type="submission" date="2021-08" db="EMBL/GenBank/DDBJ databases">
        <title>Prevotella lacticifex sp. nov., isolated from rumen of cow.</title>
        <authorList>
            <person name="Shinkai T."/>
            <person name="Ikeyama N."/>
            <person name="Kumagai M."/>
            <person name="Ohmori H."/>
            <person name="Sakamoto M."/>
            <person name="Ohkuma M."/>
            <person name="Mitsumori M."/>
        </authorList>
    </citation>
    <scope>NUCLEOTIDE SEQUENCE</scope>
    <source>
        <strain evidence="2">JCM 8259</strain>
    </source>
</reference>
<comment type="caution">
    <text evidence="2">The sequence shown here is derived from an EMBL/GenBank/DDBJ whole genome shotgun (WGS) entry which is preliminary data.</text>
</comment>
<gene>
    <name evidence="2" type="ORF">PRMUPPPA20_01010</name>
</gene>
<keyword evidence="1" id="KW-0472">Membrane</keyword>
<dbReference type="Pfam" id="PF12412">
    <property type="entry name" value="DUF3667"/>
    <property type="match status" value="1"/>
</dbReference>
<feature type="transmembrane region" description="Helical" evidence="1">
    <location>
        <begin position="312"/>
        <end position="339"/>
    </location>
</feature>
<organism evidence="2 3">
    <name type="scientific">Xylanibacter ruminicola</name>
    <name type="common">Prevotella ruminicola</name>
    <dbReference type="NCBI Taxonomy" id="839"/>
    <lineage>
        <taxon>Bacteria</taxon>
        <taxon>Pseudomonadati</taxon>
        <taxon>Bacteroidota</taxon>
        <taxon>Bacteroidia</taxon>
        <taxon>Bacteroidales</taxon>
        <taxon>Prevotellaceae</taxon>
        <taxon>Xylanibacter</taxon>
    </lineage>
</organism>
<evidence type="ECO:0000313" key="3">
    <source>
        <dbReference type="Proteomes" id="UP000887097"/>
    </source>
</evidence>
<dbReference type="EMBL" id="BPTT01000001">
    <property type="protein sequence ID" value="GJG31992.1"/>
    <property type="molecule type" value="Genomic_DNA"/>
</dbReference>
<protein>
    <recommendedName>
        <fullName evidence="4">DUF3667 domain-containing protein</fullName>
    </recommendedName>
</protein>
<name>A0AA37I077_XYLRU</name>
<dbReference type="InterPro" id="IPR022134">
    <property type="entry name" value="DUF3667"/>
</dbReference>
<feature type="transmembrane region" description="Helical" evidence="1">
    <location>
        <begin position="280"/>
        <end position="300"/>
    </location>
</feature>
<keyword evidence="1" id="KW-0812">Transmembrane</keyword>
<feature type="transmembrane region" description="Helical" evidence="1">
    <location>
        <begin position="224"/>
        <end position="242"/>
    </location>
</feature>
<accession>A0AA37I077</accession>
<evidence type="ECO:0008006" key="4">
    <source>
        <dbReference type="Google" id="ProtNLM"/>
    </source>
</evidence>
<sequence length="341" mass="39052">MDDTFKTFFVTFANVMEQLREKYEKFKAWQVRPHEVKKMTAEKHVCATCQTEFHGNFCPRCGQKAVIGRYSFKSAFLLFLDVWGLGNRGMFRTIRDLLLRPGYMIRDYLSGMQMAYFPPFKMFFLSIALLVLVQSGLNIRMENVISQSKEVITQNLDETSSNLDKMADNMSEAAPPDTIQINEKKLAIEKGEDGNSIKVNGKYFGLKFAETLQKFFRWITDNQTASQFLLLLVLSAPMYLLFRHNKKIPDIHYSEFFVSMVYITNLMTLISIVGDFFSPGNVLMSIVAGAASIVPLKQLYGYSYIKTFFKVALSFVLLFLMAILLAGIFAALAFLYVLYIL</sequence>
<evidence type="ECO:0000313" key="2">
    <source>
        <dbReference type="EMBL" id="GJG31992.1"/>
    </source>
</evidence>
<proteinExistence type="predicted"/>
<keyword evidence="1" id="KW-1133">Transmembrane helix</keyword>
<dbReference type="Proteomes" id="UP000887097">
    <property type="component" value="Unassembled WGS sequence"/>
</dbReference>
<evidence type="ECO:0000256" key="1">
    <source>
        <dbReference type="SAM" id="Phobius"/>
    </source>
</evidence>
<feature type="transmembrane region" description="Helical" evidence="1">
    <location>
        <begin position="114"/>
        <end position="133"/>
    </location>
</feature>